<dbReference type="AlphaFoldDB" id="A0A853EY11"/>
<gene>
    <name evidence="1" type="ORF">H0A76_00435</name>
</gene>
<protein>
    <submittedName>
        <fullName evidence="1">Uncharacterized protein</fullName>
    </submittedName>
</protein>
<evidence type="ECO:0000313" key="1">
    <source>
        <dbReference type="EMBL" id="NYT26503.1"/>
    </source>
</evidence>
<dbReference type="EMBL" id="JACCHT010000001">
    <property type="protein sequence ID" value="NYT26503.1"/>
    <property type="molecule type" value="Genomic_DNA"/>
</dbReference>
<dbReference type="Proteomes" id="UP000568751">
    <property type="component" value="Unassembled WGS sequence"/>
</dbReference>
<dbReference type="RefSeq" id="WP_369151645.1">
    <property type="nucleotide sequence ID" value="NZ_OZ156464.1"/>
</dbReference>
<proteinExistence type="predicted"/>
<organism evidence="1 2">
    <name type="scientific">Candidatus Thiodubiliella endoseptemdiera</name>
    <dbReference type="NCBI Taxonomy" id="2738886"/>
    <lineage>
        <taxon>Bacteria</taxon>
        <taxon>Pseudomonadati</taxon>
        <taxon>Pseudomonadota</taxon>
        <taxon>Gammaproteobacteria</taxon>
        <taxon>Candidatus Pseudothioglobaceae</taxon>
        <taxon>Candidatus Thiodubiliella</taxon>
    </lineage>
</organism>
<reference evidence="1 2" key="1">
    <citation type="submission" date="2020-05" db="EMBL/GenBank/DDBJ databases">
        <title>Horizontal transmission and recombination maintain forever young bacterial symbiont genomes.</title>
        <authorList>
            <person name="Russell S.L."/>
            <person name="Pepper-Tunick E."/>
            <person name="Svedberg J."/>
            <person name="Byrne A."/>
            <person name="Ruelas Castillo J."/>
            <person name="Vollmers C."/>
            <person name="Beinart R.A."/>
            <person name="Corbett-Detig R."/>
        </authorList>
    </citation>
    <scope>NUCLEOTIDE SEQUENCE [LARGE SCALE GENOMIC DNA]</scope>
    <source>
        <strain evidence="1">455</strain>
    </source>
</reference>
<accession>A0A853EY11</accession>
<evidence type="ECO:0000313" key="2">
    <source>
        <dbReference type="Proteomes" id="UP000568751"/>
    </source>
</evidence>
<sequence>MQRSQRKKMNSKNIYADTVSAINVNNGIVKMHLVAQSPNQGVTNNNDEAKFDELGEITMPLNGFLYMLSVIEGLMQDEKMKDMIERFQKAGIIPSEQDIKKAQTK</sequence>
<comment type="caution">
    <text evidence="1">The sequence shown here is derived from an EMBL/GenBank/DDBJ whole genome shotgun (WGS) entry which is preliminary data.</text>
</comment>
<name>A0A853EY11_9GAMM</name>